<dbReference type="GO" id="GO:0005886">
    <property type="term" value="C:plasma membrane"/>
    <property type="evidence" value="ECO:0007669"/>
    <property type="project" value="UniProtKB-SubCell"/>
</dbReference>
<reference evidence="9 12" key="2">
    <citation type="submission" date="2021-01" db="EMBL/GenBank/DDBJ databases">
        <title>Whole genome shotgun sequence of Cellulomonas oligotrophica NBRC 109435.</title>
        <authorList>
            <person name="Komaki H."/>
            <person name="Tamura T."/>
        </authorList>
    </citation>
    <scope>NUCLEOTIDE SEQUENCE [LARGE SCALE GENOMIC DNA]</scope>
    <source>
        <strain evidence="9 12">NBRC 109435</strain>
    </source>
</reference>
<keyword evidence="4 8" id="KW-0812">Transmembrane</keyword>
<evidence type="ECO:0000256" key="7">
    <source>
        <dbReference type="ARBA" id="ARBA00023136"/>
    </source>
</evidence>
<dbReference type="RefSeq" id="WP_239072928.1">
    <property type="nucleotide sequence ID" value="NZ_BAABFI010000007.1"/>
</dbReference>
<reference evidence="10 11" key="1">
    <citation type="submission" date="2020-07" db="EMBL/GenBank/DDBJ databases">
        <title>Sequencing the genomes of 1000 actinobacteria strains.</title>
        <authorList>
            <person name="Klenk H.-P."/>
        </authorList>
    </citation>
    <scope>NUCLEOTIDE SEQUENCE [LARGE SCALE GENOMIC DNA]</scope>
    <source>
        <strain evidence="10 11">DSM 24482</strain>
    </source>
</reference>
<feature type="transmembrane region" description="Helical" evidence="8">
    <location>
        <begin position="211"/>
        <end position="233"/>
    </location>
</feature>
<evidence type="ECO:0000313" key="9">
    <source>
        <dbReference type="EMBL" id="GIG33360.1"/>
    </source>
</evidence>
<comment type="subcellular location">
    <subcellularLocation>
        <location evidence="1">Cell membrane</location>
        <topology evidence="1">Multi-pass membrane protein</topology>
    </subcellularLocation>
</comment>
<dbReference type="GO" id="GO:0030001">
    <property type="term" value="P:metal ion transport"/>
    <property type="evidence" value="ECO:0007669"/>
    <property type="project" value="UniProtKB-ARBA"/>
</dbReference>
<keyword evidence="3" id="KW-1003">Cell membrane</keyword>
<dbReference type="AlphaFoldDB" id="A0A7Y9JZ44"/>
<dbReference type="InterPro" id="IPR003445">
    <property type="entry name" value="Cat_transpt"/>
</dbReference>
<evidence type="ECO:0000256" key="3">
    <source>
        <dbReference type="ARBA" id="ARBA00022475"/>
    </source>
</evidence>
<evidence type="ECO:0000256" key="6">
    <source>
        <dbReference type="ARBA" id="ARBA00023065"/>
    </source>
</evidence>
<keyword evidence="12" id="KW-1185">Reference proteome</keyword>
<evidence type="ECO:0000256" key="2">
    <source>
        <dbReference type="ARBA" id="ARBA00022448"/>
    </source>
</evidence>
<evidence type="ECO:0000256" key="8">
    <source>
        <dbReference type="SAM" id="Phobius"/>
    </source>
</evidence>
<name>A0A7Y9JZ44_9CELL</name>
<dbReference type="PANTHER" id="PTHR32024:SF1">
    <property type="entry name" value="KTR SYSTEM POTASSIUM UPTAKE PROTEIN B"/>
    <property type="match status" value="1"/>
</dbReference>
<keyword evidence="2" id="KW-0813">Transport</keyword>
<feature type="transmembrane region" description="Helical" evidence="8">
    <location>
        <begin position="145"/>
        <end position="166"/>
    </location>
</feature>
<feature type="transmembrane region" description="Helical" evidence="8">
    <location>
        <begin position="94"/>
        <end position="118"/>
    </location>
</feature>
<keyword evidence="5 8" id="KW-1133">Transmembrane helix</keyword>
<dbReference type="GO" id="GO:0008324">
    <property type="term" value="F:monoatomic cation transmembrane transporter activity"/>
    <property type="evidence" value="ECO:0007669"/>
    <property type="project" value="InterPro"/>
</dbReference>
<keyword evidence="6" id="KW-0406">Ion transport</keyword>
<evidence type="ECO:0000313" key="10">
    <source>
        <dbReference type="EMBL" id="NYD87482.1"/>
    </source>
</evidence>
<dbReference type="Proteomes" id="UP000577956">
    <property type="component" value="Unassembled WGS sequence"/>
</dbReference>
<proteinExistence type="predicted"/>
<dbReference type="PANTHER" id="PTHR32024">
    <property type="entry name" value="TRK SYSTEM POTASSIUM UPTAKE PROTEIN TRKG-RELATED"/>
    <property type="match status" value="1"/>
</dbReference>
<evidence type="ECO:0000256" key="1">
    <source>
        <dbReference type="ARBA" id="ARBA00004651"/>
    </source>
</evidence>
<feature type="transmembrane region" description="Helical" evidence="8">
    <location>
        <begin position="64"/>
        <end position="82"/>
    </location>
</feature>
<feature type="transmembrane region" description="Helical" evidence="8">
    <location>
        <begin position="245"/>
        <end position="268"/>
    </location>
</feature>
<feature type="transmembrane region" description="Helical" evidence="8">
    <location>
        <begin position="318"/>
        <end position="347"/>
    </location>
</feature>
<dbReference type="EMBL" id="BONN01000007">
    <property type="protein sequence ID" value="GIG33360.1"/>
    <property type="molecule type" value="Genomic_DNA"/>
</dbReference>
<evidence type="ECO:0000256" key="5">
    <source>
        <dbReference type="ARBA" id="ARBA00022989"/>
    </source>
</evidence>
<feature type="transmembrane region" description="Helical" evidence="8">
    <location>
        <begin position="426"/>
        <end position="448"/>
    </location>
</feature>
<evidence type="ECO:0000313" key="11">
    <source>
        <dbReference type="Proteomes" id="UP000577956"/>
    </source>
</evidence>
<keyword evidence="7 8" id="KW-0472">Membrane</keyword>
<protein>
    <submittedName>
        <fullName evidence="9">Potassium transporter Trk</fullName>
    </submittedName>
    <submittedName>
        <fullName evidence="10">Potassium uptake TrkH family protein</fullName>
    </submittedName>
</protein>
<dbReference type="Proteomes" id="UP000618382">
    <property type="component" value="Unassembled WGS sequence"/>
</dbReference>
<gene>
    <name evidence="10" type="ORF">BKA21_003031</name>
    <name evidence="9" type="ORF">Col01nite_25190</name>
</gene>
<organism evidence="10 11">
    <name type="scientific">Cellulomonas oligotrophica</name>
    <dbReference type="NCBI Taxonomy" id="931536"/>
    <lineage>
        <taxon>Bacteria</taxon>
        <taxon>Bacillati</taxon>
        <taxon>Actinomycetota</taxon>
        <taxon>Actinomycetes</taxon>
        <taxon>Micrococcales</taxon>
        <taxon>Cellulomonadaceae</taxon>
        <taxon>Cellulomonas</taxon>
    </lineage>
</organism>
<dbReference type="Pfam" id="PF02386">
    <property type="entry name" value="TrkH"/>
    <property type="match status" value="1"/>
</dbReference>
<accession>A0A7Y9JZ44</accession>
<evidence type="ECO:0000313" key="12">
    <source>
        <dbReference type="Proteomes" id="UP000618382"/>
    </source>
</evidence>
<dbReference type="EMBL" id="JACCBK010000001">
    <property type="protein sequence ID" value="NYD87482.1"/>
    <property type="molecule type" value="Genomic_DNA"/>
</dbReference>
<evidence type="ECO:0000256" key="4">
    <source>
        <dbReference type="ARBA" id="ARBA00022692"/>
    </source>
</evidence>
<feature type="transmembrane region" description="Helical" evidence="8">
    <location>
        <begin position="33"/>
        <end position="52"/>
    </location>
</feature>
<feature type="transmembrane region" description="Helical" evidence="8">
    <location>
        <begin position="367"/>
        <end position="387"/>
    </location>
</feature>
<comment type="caution">
    <text evidence="10">The sequence shown here is derived from an EMBL/GenBank/DDBJ whole genome shotgun (WGS) entry which is preliminary data.</text>
</comment>
<sequence>MTVGPGFTAARLPALRQPAARPRGDWQRRPGRLVVGGFALAVLLGTGLLLLPAAHTDGTTISPLAALFTATSAVCVTGLVVVDTGTAWSGFGQVVILALIQVGGFGIMTLATLLGLLLSRRLDLRSRLTAAVATRSDGLGDVRTVLLGAGVITILTQTGVALVLVARQVLTYGADLGDATWWGVFHATSAFNNAGFGLAADSLVQYQADPWVCLPLVLAVLVGGIGFPVLLELFRTRRRASRWSLHTRITLVMTAVLVPVGTLAVLAGEWGNPGTLGPMPVSEKLLNALVHGVMPRTAGFNSLDMASLDEGTLLTTDVLMFIGGGSAGTAGGIKMTTFAVLLAVIWAELRGDPDVTVFDRRITPTSQRQALAVALLGVALVMVPTIVMSTTSDFGVSDILFEVVSAFATVGLSTGITAQLDGTHQLMLVALMFVGRLGPITFGTALALRERRRLFRHPEGAPLVG</sequence>